<dbReference type="EMBL" id="JACHDB010000001">
    <property type="protein sequence ID" value="MBB5434709.1"/>
    <property type="molecule type" value="Genomic_DNA"/>
</dbReference>
<sequence>MYTPHPQYAYGPPAGQDPPPIPGTVTVVRVLMFLGGCLGVLTALAAAVLLGAVMGMSPGEVSDLSDAQRIAVEFMADEGIDPEVMAAMIGLVIGVPGATGLISLFLAAVAGRRSRMWPVCITVFQVLLALGYLLNLLFLNLLALVPLALCILKICLICGSQARAYYAS</sequence>
<reference evidence="2 3" key="1">
    <citation type="submission" date="2020-08" db="EMBL/GenBank/DDBJ databases">
        <title>Sequencing the genomes of 1000 actinobacteria strains.</title>
        <authorList>
            <person name="Klenk H.-P."/>
        </authorList>
    </citation>
    <scope>NUCLEOTIDE SEQUENCE [LARGE SCALE GENOMIC DNA]</scope>
    <source>
        <strain evidence="2 3">DSM 44551</strain>
    </source>
</reference>
<evidence type="ECO:0000313" key="3">
    <source>
        <dbReference type="Proteomes" id="UP000572635"/>
    </source>
</evidence>
<accession>A0A7W8VG72</accession>
<gene>
    <name evidence="2" type="ORF">HDA36_004793</name>
</gene>
<dbReference type="RefSeq" id="WP_184395551.1">
    <property type="nucleotide sequence ID" value="NZ_BAAAJD010000060.1"/>
</dbReference>
<dbReference type="Proteomes" id="UP000572635">
    <property type="component" value="Unassembled WGS sequence"/>
</dbReference>
<evidence type="ECO:0008006" key="4">
    <source>
        <dbReference type="Google" id="ProtNLM"/>
    </source>
</evidence>
<feature type="transmembrane region" description="Helical" evidence="1">
    <location>
        <begin position="140"/>
        <end position="159"/>
    </location>
</feature>
<name>A0A7W8VG72_9ACTN</name>
<organism evidence="2 3">
    <name type="scientific">Nocardiopsis composta</name>
    <dbReference type="NCBI Taxonomy" id="157465"/>
    <lineage>
        <taxon>Bacteria</taxon>
        <taxon>Bacillati</taxon>
        <taxon>Actinomycetota</taxon>
        <taxon>Actinomycetes</taxon>
        <taxon>Streptosporangiales</taxon>
        <taxon>Nocardiopsidaceae</taxon>
        <taxon>Nocardiopsis</taxon>
    </lineage>
</organism>
<evidence type="ECO:0000256" key="1">
    <source>
        <dbReference type="SAM" id="Phobius"/>
    </source>
</evidence>
<dbReference type="AlphaFoldDB" id="A0A7W8VG72"/>
<protein>
    <recommendedName>
        <fullName evidence="4">DUF4064 domain-containing protein</fullName>
    </recommendedName>
</protein>
<feature type="transmembrane region" description="Helical" evidence="1">
    <location>
        <begin position="116"/>
        <end position="134"/>
    </location>
</feature>
<feature type="transmembrane region" description="Helical" evidence="1">
    <location>
        <begin position="30"/>
        <end position="54"/>
    </location>
</feature>
<keyword evidence="3" id="KW-1185">Reference proteome</keyword>
<keyword evidence="1" id="KW-0472">Membrane</keyword>
<evidence type="ECO:0000313" key="2">
    <source>
        <dbReference type="EMBL" id="MBB5434709.1"/>
    </source>
</evidence>
<comment type="caution">
    <text evidence="2">The sequence shown here is derived from an EMBL/GenBank/DDBJ whole genome shotgun (WGS) entry which is preliminary data.</text>
</comment>
<feature type="transmembrane region" description="Helical" evidence="1">
    <location>
        <begin position="84"/>
        <end position="109"/>
    </location>
</feature>
<proteinExistence type="predicted"/>
<keyword evidence="1" id="KW-1133">Transmembrane helix</keyword>
<keyword evidence="1" id="KW-0812">Transmembrane</keyword>